<dbReference type="EMBL" id="QUSZ01007813">
    <property type="protein sequence ID" value="RHY01482.1"/>
    <property type="molecule type" value="Genomic_DNA"/>
</dbReference>
<dbReference type="SUPFAM" id="SSF52743">
    <property type="entry name" value="Subtilisin-like"/>
    <property type="match status" value="1"/>
</dbReference>
<dbReference type="Gene3D" id="3.40.50.200">
    <property type="entry name" value="Peptidase S8/S53 domain"/>
    <property type="match status" value="1"/>
</dbReference>
<dbReference type="Proteomes" id="UP000265427">
    <property type="component" value="Unassembled WGS sequence"/>
</dbReference>
<evidence type="ECO:0000256" key="2">
    <source>
        <dbReference type="ARBA" id="ARBA00023619"/>
    </source>
</evidence>
<dbReference type="GO" id="GO:0004252">
    <property type="term" value="F:serine-type endopeptidase activity"/>
    <property type="evidence" value="ECO:0007669"/>
    <property type="project" value="UniProtKB-EC"/>
</dbReference>
<evidence type="ECO:0000313" key="3">
    <source>
        <dbReference type="EMBL" id="RHY01482.1"/>
    </source>
</evidence>
<evidence type="ECO:0000313" key="4">
    <source>
        <dbReference type="Proteomes" id="UP000265427"/>
    </source>
</evidence>
<comment type="caution">
    <text evidence="3">The sequence shown here is derived from an EMBL/GenBank/DDBJ whole genome shotgun (WGS) entry which is preliminary data.</text>
</comment>
<reference evidence="3 4" key="1">
    <citation type="submission" date="2018-08" db="EMBL/GenBank/DDBJ databases">
        <title>Aphanomyces genome sequencing and annotation.</title>
        <authorList>
            <person name="Minardi D."/>
            <person name="Oidtmann B."/>
            <person name="Van Der Giezen M."/>
            <person name="Studholme D.J."/>
        </authorList>
    </citation>
    <scope>NUCLEOTIDE SEQUENCE [LARGE SCALE GENOMIC DNA]</scope>
    <source>
        <strain evidence="3 4">Kv</strain>
    </source>
</reference>
<dbReference type="EC" id="3.4.21.62" evidence="2"/>
<comment type="catalytic activity">
    <reaction evidence="1">
        <text>Hydrolysis of proteins with broad specificity for peptide bonds, and a preference for a large uncharged residue in P1. Hydrolyzes peptide amides.</text>
        <dbReference type="EC" id="3.4.21.62"/>
    </reaction>
</comment>
<gene>
    <name evidence="3" type="ORF">DYB36_009156</name>
</gene>
<dbReference type="InterPro" id="IPR036852">
    <property type="entry name" value="Peptidase_S8/S53_dom_sf"/>
</dbReference>
<accession>A0A397A1J0</accession>
<organism evidence="3 4">
    <name type="scientific">Aphanomyces astaci</name>
    <name type="common">Crayfish plague agent</name>
    <dbReference type="NCBI Taxonomy" id="112090"/>
    <lineage>
        <taxon>Eukaryota</taxon>
        <taxon>Sar</taxon>
        <taxon>Stramenopiles</taxon>
        <taxon>Oomycota</taxon>
        <taxon>Saprolegniomycetes</taxon>
        <taxon>Saprolegniales</taxon>
        <taxon>Verrucalvaceae</taxon>
        <taxon>Aphanomyces</taxon>
    </lineage>
</organism>
<sequence length="120" mass="13327">MAFEVVQQHDRRLLDDLAQHLAKVSTVVEYIDLSADDFTVPEVLKGSFDNQVAAKNEWDVEAIGAPEVWYSTGKGTVVGSIDPGALHTHEAIKHNWLSELGWLDLYDWSALPRVTSSYGS</sequence>
<evidence type="ECO:0000256" key="1">
    <source>
        <dbReference type="ARBA" id="ARBA00023529"/>
    </source>
</evidence>
<proteinExistence type="predicted"/>
<protein>
    <recommendedName>
        <fullName evidence="2">subtilisin</fullName>
        <ecNumber evidence="2">3.4.21.62</ecNumber>
    </recommendedName>
</protein>
<dbReference type="VEuPathDB" id="FungiDB:H257_08891"/>
<name>A0A397A1J0_APHAT</name>
<dbReference type="AlphaFoldDB" id="A0A397A1J0"/>
<dbReference type="GO" id="GO:0006508">
    <property type="term" value="P:proteolysis"/>
    <property type="evidence" value="ECO:0007669"/>
    <property type="project" value="InterPro"/>
</dbReference>